<dbReference type="Proteomes" id="UP000071979">
    <property type="component" value="Unassembled WGS sequence"/>
</dbReference>
<dbReference type="EMBL" id="LDSE01000031">
    <property type="protein sequence ID" value="KTS66349.1"/>
    <property type="molecule type" value="Genomic_DNA"/>
</dbReference>
<organism evidence="6 7">
    <name type="scientific">Pantoea dispersa</name>
    <dbReference type="NCBI Taxonomy" id="59814"/>
    <lineage>
        <taxon>Bacteria</taxon>
        <taxon>Pseudomonadati</taxon>
        <taxon>Pseudomonadota</taxon>
        <taxon>Gammaproteobacteria</taxon>
        <taxon>Enterobacterales</taxon>
        <taxon>Erwiniaceae</taxon>
        <taxon>Pantoea</taxon>
    </lineage>
</organism>
<evidence type="ECO:0000256" key="4">
    <source>
        <dbReference type="SAM" id="Phobius"/>
    </source>
</evidence>
<keyword evidence="1 4" id="KW-0812">Transmembrane</keyword>
<feature type="transmembrane region" description="Helical" evidence="4">
    <location>
        <begin position="81"/>
        <end position="99"/>
    </location>
</feature>
<dbReference type="GO" id="GO:0022857">
    <property type="term" value="F:transmembrane transporter activity"/>
    <property type="evidence" value="ECO:0007669"/>
    <property type="project" value="InterPro"/>
</dbReference>
<name>A0A8E1V7R8_9GAMM</name>
<accession>A0A8E1V7R8</accession>
<dbReference type="SUPFAM" id="SSF103473">
    <property type="entry name" value="MFS general substrate transporter"/>
    <property type="match status" value="1"/>
</dbReference>
<protein>
    <submittedName>
        <fullName evidence="6">Major facilitator transporter</fullName>
    </submittedName>
</protein>
<feature type="transmembrane region" description="Helical" evidence="4">
    <location>
        <begin position="285"/>
        <end position="307"/>
    </location>
</feature>
<dbReference type="PANTHER" id="PTHR23539:SF1">
    <property type="entry name" value="MAJOR FACILITATOR SUPERFAMILY (MFS) PROFILE DOMAIN-CONTAINING PROTEIN"/>
    <property type="match status" value="1"/>
</dbReference>
<reference evidence="6 7" key="1">
    <citation type="journal article" date="2016" name="Front. Microbiol.">
        <title>Genomic Resource of Rice Seed Associated Bacteria.</title>
        <authorList>
            <person name="Midha S."/>
            <person name="Bansal K."/>
            <person name="Sharma S."/>
            <person name="Kumar N."/>
            <person name="Patil P.P."/>
            <person name="Chaudhry V."/>
            <person name="Patil P.B."/>
        </authorList>
    </citation>
    <scope>NUCLEOTIDE SEQUENCE [LARGE SCALE GENOMIC DNA]</scope>
    <source>
        <strain evidence="6 7">SA3</strain>
    </source>
</reference>
<dbReference type="AlphaFoldDB" id="A0A8E1V7R8"/>
<feature type="transmembrane region" description="Helical" evidence="4">
    <location>
        <begin position="50"/>
        <end position="69"/>
    </location>
</feature>
<feature type="transmembrane region" description="Helical" evidence="4">
    <location>
        <begin position="258"/>
        <end position="278"/>
    </location>
</feature>
<evidence type="ECO:0000313" key="7">
    <source>
        <dbReference type="Proteomes" id="UP000071979"/>
    </source>
</evidence>
<comment type="caution">
    <text evidence="6">The sequence shown here is derived from an EMBL/GenBank/DDBJ whole genome shotgun (WGS) entry which is preliminary data.</text>
</comment>
<dbReference type="PANTHER" id="PTHR23539">
    <property type="entry name" value="MFS TRANSPORTER"/>
    <property type="match status" value="1"/>
</dbReference>
<feature type="transmembrane region" description="Helical" evidence="4">
    <location>
        <begin position="145"/>
        <end position="165"/>
    </location>
</feature>
<dbReference type="InterPro" id="IPR011701">
    <property type="entry name" value="MFS"/>
</dbReference>
<dbReference type="Gene3D" id="1.20.1250.20">
    <property type="entry name" value="MFS general substrate transporter like domains"/>
    <property type="match status" value="2"/>
</dbReference>
<dbReference type="InterPro" id="IPR020846">
    <property type="entry name" value="MFS_dom"/>
</dbReference>
<sequence>MNANPIAHPAALRSLQALCLVNFFMADVRDGLGPFLGIFLTEHGWRADDIGWAMTAGGLAGLLATLPAGLATDATHHKKGLLILASLLITLATLMLWWFPYGGVVVGSQVVTGLAAALIAPLLTGVTLGLTGSQGFSQQMGRNEAFNHGGNMTAALFAGFAVWLWGTDAVFILMTAMALCACFAVAAIQRNAIDDRAARGGAGQQAAELPGFSALLRNPVLLITGLTLLLFHLGNAALLPMLGIRAAATHSGQLSPGVYTAATVVISQCVMIPVALFAARNASRLGFPLLITLALVVLPVRAGIASLFDGTYAMVPVQILDGLAAGLLGVAVPGYIVSVLDGSGHTNAGQSFVMLMQGVGAACSPALTGSIAAAWSYQVAFAVLGSIALAALMLWSLSQRIRWVKSRA</sequence>
<dbReference type="RefSeq" id="WP_058758987.1">
    <property type="nucleotide sequence ID" value="NZ_CP107574.1"/>
</dbReference>
<dbReference type="InterPro" id="IPR036259">
    <property type="entry name" value="MFS_trans_sf"/>
</dbReference>
<feature type="transmembrane region" description="Helical" evidence="4">
    <location>
        <begin position="352"/>
        <end position="373"/>
    </location>
</feature>
<evidence type="ECO:0000256" key="3">
    <source>
        <dbReference type="ARBA" id="ARBA00023136"/>
    </source>
</evidence>
<evidence type="ECO:0000256" key="1">
    <source>
        <dbReference type="ARBA" id="ARBA00022692"/>
    </source>
</evidence>
<gene>
    <name evidence="6" type="ORF">SA3R_17930</name>
</gene>
<evidence type="ECO:0000259" key="5">
    <source>
        <dbReference type="PROSITE" id="PS50850"/>
    </source>
</evidence>
<dbReference type="PROSITE" id="PS50850">
    <property type="entry name" value="MFS"/>
    <property type="match status" value="1"/>
</dbReference>
<feature type="domain" description="Major facilitator superfamily (MFS) profile" evidence="5">
    <location>
        <begin position="220"/>
        <end position="408"/>
    </location>
</feature>
<evidence type="ECO:0000313" key="6">
    <source>
        <dbReference type="EMBL" id="KTS66349.1"/>
    </source>
</evidence>
<feature type="transmembrane region" description="Helical" evidence="4">
    <location>
        <begin position="319"/>
        <end position="340"/>
    </location>
</feature>
<feature type="transmembrane region" description="Helical" evidence="4">
    <location>
        <begin position="111"/>
        <end position="133"/>
    </location>
</feature>
<proteinExistence type="predicted"/>
<feature type="transmembrane region" description="Helical" evidence="4">
    <location>
        <begin position="220"/>
        <end position="238"/>
    </location>
</feature>
<feature type="transmembrane region" description="Helical" evidence="4">
    <location>
        <begin position="379"/>
        <end position="397"/>
    </location>
</feature>
<keyword evidence="2 4" id="KW-1133">Transmembrane helix</keyword>
<feature type="transmembrane region" description="Helical" evidence="4">
    <location>
        <begin position="171"/>
        <end position="189"/>
    </location>
</feature>
<dbReference type="Pfam" id="PF07690">
    <property type="entry name" value="MFS_1"/>
    <property type="match status" value="1"/>
</dbReference>
<evidence type="ECO:0000256" key="2">
    <source>
        <dbReference type="ARBA" id="ARBA00022989"/>
    </source>
</evidence>
<keyword evidence="3 4" id="KW-0472">Membrane</keyword>